<accession>A0A5J6JMV6</accession>
<evidence type="ECO:0000259" key="1">
    <source>
        <dbReference type="PROSITE" id="PS51747"/>
    </source>
</evidence>
<dbReference type="Pfam" id="PF18785">
    <property type="entry name" value="Inv-AAD"/>
    <property type="match status" value="1"/>
</dbReference>
<protein>
    <submittedName>
        <fullName evidence="2">dCMP deaminase</fullName>
    </submittedName>
</protein>
<dbReference type="GO" id="GO:0003824">
    <property type="term" value="F:catalytic activity"/>
    <property type="evidence" value="ECO:0007669"/>
    <property type="project" value="InterPro"/>
</dbReference>
<reference evidence="2 3" key="1">
    <citation type="submission" date="2017-09" db="EMBL/GenBank/DDBJ databases">
        <authorList>
            <person name="Lee N."/>
            <person name="Cho B.-K."/>
        </authorList>
    </citation>
    <scope>NUCLEOTIDE SEQUENCE [LARGE SCALE GENOMIC DNA]</scope>
    <source>
        <strain evidence="2 3">ATCC 27476</strain>
    </source>
</reference>
<dbReference type="AlphaFoldDB" id="A0A5J6JMV6"/>
<dbReference type="KEGG" id="svn:CP980_14780"/>
<dbReference type="Gene3D" id="3.40.140.10">
    <property type="entry name" value="Cytidine Deaminase, domain 2"/>
    <property type="match status" value="1"/>
</dbReference>
<dbReference type="SUPFAM" id="SSF53927">
    <property type="entry name" value="Cytidine deaminase-like"/>
    <property type="match status" value="1"/>
</dbReference>
<feature type="domain" description="CMP/dCMP-type deaminase" evidence="1">
    <location>
        <begin position="1"/>
        <end position="122"/>
    </location>
</feature>
<dbReference type="EMBL" id="CP023692">
    <property type="protein sequence ID" value="QEV49844.1"/>
    <property type="molecule type" value="Genomic_DNA"/>
</dbReference>
<keyword evidence="3" id="KW-1185">Reference proteome</keyword>
<evidence type="ECO:0000313" key="2">
    <source>
        <dbReference type="EMBL" id="QEV49844.1"/>
    </source>
</evidence>
<evidence type="ECO:0000313" key="3">
    <source>
        <dbReference type="Proteomes" id="UP000325563"/>
    </source>
</evidence>
<sequence>MRRAIALSRRCPPSPGAYSVGAVLVDGAGMELSYGYSREGDPSVHAEESALAKLVPGDARLRAATLYSTLEPCSERRSRPTPCAALVIGAGVRRVVVAWREPALFVAACTGVAELRAAGIEVVELAGLAGRARAVNAHLWAAGPGS</sequence>
<dbReference type="InterPro" id="IPR016193">
    <property type="entry name" value="Cytidine_deaminase-like"/>
</dbReference>
<gene>
    <name evidence="2" type="ORF">CP980_14780</name>
</gene>
<dbReference type="InterPro" id="IPR002125">
    <property type="entry name" value="CMP_dCMP_dom"/>
</dbReference>
<organism evidence="2 3">
    <name type="scientific">Streptomyces vinaceus</name>
    <dbReference type="NCBI Taxonomy" id="1960"/>
    <lineage>
        <taxon>Bacteria</taxon>
        <taxon>Bacillati</taxon>
        <taxon>Actinomycetota</taxon>
        <taxon>Actinomycetes</taxon>
        <taxon>Kitasatosporales</taxon>
        <taxon>Streptomycetaceae</taxon>
        <taxon>Streptomyces</taxon>
    </lineage>
</organism>
<name>A0A5J6JMV6_STRVI</name>
<proteinExistence type="predicted"/>
<dbReference type="PROSITE" id="PS51747">
    <property type="entry name" value="CYT_DCMP_DEAMINASES_2"/>
    <property type="match status" value="1"/>
</dbReference>
<dbReference type="Proteomes" id="UP000325563">
    <property type="component" value="Chromosome"/>
</dbReference>